<comment type="caution">
    <text evidence="1">The sequence shown here is derived from an EMBL/GenBank/DDBJ whole genome shotgun (WGS) entry which is preliminary data.</text>
</comment>
<accession>A0A2M9ZY65</accession>
<dbReference type="OrthoDB" id="343971at2"/>
<dbReference type="EMBL" id="NPEA01000006">
    <property type="protein sequence ID" value="PJZ76931.1"/>
    <property type="molecule type" value="Genomic_DNA"/>
</dbReference>
<protein>
    <submittedName>
        <fullName evidence="1">Uncharacterized protein</fullName>
    </submittedName>
</protein>
<name>A0A2M9ZY65_9LEPT</name>
<evidence type="ECO:0000313" key="2">
    <source>
        <dbReference type="Proteomes" id="UP000231843"/>
    </source>
</evidence>
<evidence type="ECO:0000313" key="1">
    <source>
        <dbReference type="EMBL" id="PJZ76931.1"/>
    </source>
</evidence>
<keyword evidence="2" id="KW-1185">Reference proteome</keyword>
<gene>
    <name evidence="1" type="ORF">CH365_12465</name>
</gene>
<reference evidence="1 2" key="1">
    <citation type="submission" date="2017-07" db="EMBL/GenBank/DDBJ databases">
        <title>Leptospira spp. isolated from tropical soils.</title>
        <authorList>
            <person name="Thibeaux R."/>
            <person name="Iraola G."/>
            <person name="Ferres I."/>
            <person name="Bierque E."/>
            <person name="Girault D."/>
            <person name="Soupe-Gilbert M.-E."/>
            <person name="Picardeau M."/>
            <person name="Goarant C."/>
        </authorList>
    </citation>
    <scope>NUCLEOTIDE SEQUENCE [LARGE SCALE GENOMIC DNA]</scope>
    <source>
        <strain evidence="1 2">ES4-C-A1</strain>
    </source>
</reference>
<organism evidence="1 2">
    <name type="scientific">Leptospira neocaledonica</name>
    <dbReference type="NCBI Taxonomy" id="2023192"/>
    <lineage>
        <taxon>Bacteria</taxon>
        <taxon>Pseudomonadati</taxon>
        <taxon>Spirochaetota</taxon>
        <taxon>Spirochaetia</taxon>
        <taxon>Leptospirales</taxon>
        <taxon>Leptospiraceae</taxon>
        <taxon>Leptospira</taxon>
    </lineage>
</organism>
<dbReference type="AlphaFoldDB" id="A0A2M9ZY65"/>
<dbReference type="Proteomes" id="UP000231843">
    <property type="component" value="Unassembled WGS sequence"/>
</dbReference>
<proteinExistence type="predicted"/>
<sequence length="99" mass="11138">MLVLSVSFVSFSCSDAENLNLLSIKNYQDESLDNFLKLWFIVVATGEILSNNPLFWDTSLEIVEEAKAEWDKLDPIKKAEACTLTFASGEKFPAELCIK</sequence>